<evidence type="ECO:0000313" key="3">
    <source>
        <dbReference type="EMBL" id="KDP34255.1"/>
    </source>
</evidence>
<proteinExistence type="predicted"/>
<organism evidence="3 4">
    <name type="scientific">Jatropha curcas</name>
    <name type="common">Barbados nut</name>
    <dbReference type="NCBI Taxonomy" id="180498"/>
    <lineage>
        <taxon>Eukaryota</taxon>
        <taxon>Viridiplantae</taxon>
        <taxon>Streptophyta</taxon>
        <taxon>Embryophyta</taxon>
        <taxon>Tracheophyta</taxon>
        <taxon>Spermatophyta</taxon>
        <taxon>Magnoliopsida</taxon>
        <taxon>eudicotyledons</taxon>
        <taxon>Gunneridae</taxon>
        <taxon>Pentapetalae</taxon>
        <taxon>rosids</taxon>
        <taxon>fabids</taxon>
        <taxon>Malpighiales</taxon>
        <taxon>Euphorbiaceae</taxon>
        <taxon>Crotonoideae</taxon>
        <taxon>Jatropheae</taxon>
        <taxon>Jatropha</taxon>
    </lineage>
</organism>
<feature type="chain" id="PRO_5001643082" description="Expansin-like EG45 domain-containing protein" evidence="1">
    <location>
        <begin position="24"/>
        <end position="93"/>
    </location>
</feature>
<evidence type="ECO:0000259" key="2">
    <source>
        <dbReference type="PROSITE" id="PS50842"/>
    </source>
</evidence>
<reference evidence="3 4" key="1">
    <citation type="journal article" date="2014" name="PLoS ONE">
        <title>Global Analysis of Gene Expression Profiles in Physic Nut (Jatropha curcas L.) Seedlings Exposed to Salt Stress.</title>
        <authorList>
            <person name="Zhang L."/>
            <person name="Zhang C."/>
            <person name="Wu P."/>
            <person name="Chen Y."/>
            <person name="Li M."/>
            <person name="Jiang H."/>
            <person name="Wu G."/>
        </authorList>
    </citation>
    <scope>NUCLEOTIDE SEQUENCE [LARGE SCALE GENOMIC DNA]</scope>
    <source>
        <strain evidence="4">cv. GZQX0401</strain>
        <tissue evidence="3">Young leaves</tissue>
    </source>
</reference>
<gene>
    <name evidence="3" type="ORF">JCGZ_07826</name>
</gene>
<dbReference type="InterPro" id="IPR044206">
    <property type="entry name" value="EGC1/2"/>
</dbReference>
<dbReference type="SUPFAM" id="SSF50685">
    <property type="entry name" value="Barwin-like endoglucanases"/>
    <property type="match status" value="1"/>
</dbReference>
<dbReference type="GO" id="GO:0009627">
    <property type="term" value="P:systemic acquired resistance"/>
    <property type="evidence" value="ECO:0007669"/>
    <property type="project" value="InterPro"/>
</dbReference>
<dbReference type="Gene3D" id="2.40.40.10">
    <property type="entry name" value="RlpA-like domain"/>
    <property type="match status" value="1"/>
</dbReference>
<dbReference type="EMBL" id="KK914539">
    <property type="protein sequence ID" value="KDP34255.1"/>
    <property type="molecule type" value="Genomic_DNA"/>
</dbReference>
<sequence>MGLGMQVMLMLSMAARLATISYAAEGTATFYNHYVPSYCYGNANKGVMIAAASDAIWNNGAACGRKYRVRCTGATNNGPPPCKGGSVDVTIVD</sequence>
<accession>A0A067KPR0</accession>
<dbReference type="GO" id="GO:0048046">
    <property type="term" value="C:apoplast"/>
    <property type="evidence" value="ECO:0007669"/>
    <property type="project" value="InterPro"/>
</dbReference>
<evidence type="ECO:0000313" key="4">
    <source>
        <dbReference type="Proteomes" id="UP000027138"/>
    </source>
</evidence>
<dbReference type="Proteomes" id="UP000027138">
    <property type="component" value="Unassembled WGS sequence"/>
</dbReference>
<dbReference type="InterPro" id="IPR036908">
    <property type="entry name" value="RlpA-like_sf"/>
</dbReference>
<dbReference type="PANTHER" id="PTHR47295:SF10">
    <property type="entry name" value="EG45-LIKE DOMAIN CONTAINING PROTEIN"/>
    <property type="match status" value="1"/>
</dbReference>
<protein>
    <recommendedName>
        <fullName evidence="2">Expansin-like EG45 domain-containing protein</fullName>
    </recommendedName>
</protein>
<evidence type="ECO:0000256" key="1">
    <source>
        <dbReference type="SAM" id="SignalP"/>
    </source>
</evidence>
<dbReference type="CDD" id="cd22269">
    <property type="entry name" value="DPBB_EG45-like"/>
    <property type="match status" value="1"/>
</dbReference>
<name>A0A067KPR0_JATCU</name>
<dbReference type="PROSITE" id="PS50842">
    <property type="entry name" value="EXPANSIN_EG45"/>
    <property type="match status" value="1"/>
</dbReference>
<dbReference type="InterPro" id="IPR007112">
    <property type="entry name" value="Expansin/allergen_DPBB_dom"/>
</dbReference>
<dbReference type="AlphaFoldDB" id="A0A067KPR0"/>
<keyword evidence="4" id="KW-1185">Reference proteome</keyword>
<dbReference type="OrthoDB" id="406505at2759"/>
<feature type="signal peptide" evidence="1">
    <location>
        <begin position="1"/>
        <end position="23"/>
    </location>
</feature>
<dbReference type="STRING" id="180498.A0A067KPR0"/>
<dbReference type="PANTHER" id="PTHR47295">
    <property type="entry name" value="EG45-LIKE DOMAIN CONTAINING PROTEIN 1-RELATED"/>
    <property type="match status" value="1"/>
</dbReference>
<feature type="domain" description="Expansin-like EG45" evidence="2">
    <location>
        <begin position="26"/>
        <end position="93"/>
    </location>
</feature>
<keyword evidence="1" id="KW-0732">Signal</keyword>